<dbReference type="AlphaFoldDB" id="A0A3R8U7V9"/>
<dbReference type="Proteomes" id="UP001225498">
    <property type="component" value="Unassembled WGS sequence"/>
</dbReference>
<organism evidence="1 2">
    <name type="scientific">Stenotrophomonas maltophilia</name>
    <name type="common">Pseudomonas maltophilia</name>
    <name type="synonym">Xanthomonas maltophilia</name>
    <dbReference type="NCBI Taxonomy" id="40324"/>
    <lineage>
        <taxon>Bacteria</taxon>
        <taxon>Pseudomonadati</taxon>
        <taxon>Pseudomonadota</taxon>
        <taxon>Gammaproteobacteria</taxon>
        <taxon>Lysobacterales</taxon>
        <taxon>Lysobacteraceae</taxon>
        <taxon>Stenotrophomonas</taxon>
        <taxon>Stenotrophomonas maltophilia group</taxon>
    </lineage>
</organism>
<dbReference type="EMBL" id="ABLTIR010000014">
    <property type="protein sequence ID" value="EKZ1926099.1"/>
    <property type="molecule type" value="Genomic_DNA"/>
</dbReference>
<protein>
    <submittedName>
        <fullName evidence="1">Uncharacterized protein</fullName>
    </submittedName>
</protein>
<comment type="caution">
    <text evidence="1">The sequence shown here is derived from an EMBL/GenBank/DDBJ whole genome shotgun (WGS) entry which is preliminary data.</text>
</comment>
<reference evidence="1" key="1">
    <citation type="submission" date="2023-08" db="EMBL/GenBank/DDBJ databases">
        <authorList>
            <consortium name="Clinical and Environmental Microbiology Branch: Whole genome sequencing antimicrobial resistance pathogens in the healthcare setting"/>
        </authorList>
    </citation>
    <scope>NUCLEOTIDE SEQUENCE</scope>
    <source>
        <strain evidence="1">2023CJ-00293</strain>
    </source>
</reference>
<gene>
    <name evidence="1" type="ORF">REH87_001087</name>
</gene>
<evidence type="ECO:0000313" key="2">
    <source>
        <dbReference type="Proteomes" id="UP001225498"/>
    </source>
</evidence>
<evidence type="ECO:0000313" key="1">
    <source>
        <dbReference type="EMBL" id="EKZ1926099.1"/>
    </source>
</evidence>
<sequence>MEMIMKNASMNASTGKRGLLRSRLAALTLGVALSLGGVSSVNAIPVYDGANWLQAMLDRISNGIEFGENAKRWSEMLNQVREAIIDVQSIFKSFGLPPGAILTRVPDDYMVTEACGNGGSGDPVDMLFSYFVFNPKGDVKQQQRQICVNIRMMQNRKYNDSVDFIQQTIPQMDDLITKINANRKRDNRAGTVTGVDSDSLRTANELAVQSQSWQARMKAYDAYIEVMEANQKIVAQAALKGDPTAIRLASDLVKTVSLKAALSIK</sequence>
<name>A0A3R8U7V9_STEMA</name>
<dbReference type="RefSeq" id="WP_005410117.1">
    <property type="nucleotide sequence ID" value="NZ_CP015612.1"/>
</dbReference>
<accession>A0A3R8U7V9</accession>
<proteinExistence type="predicted"/>